<name>A0ABW2XHS0_9ACTN</name>
<dbReference type="Proteomes" id="UP001597063">
    <property type="component" value="Unassembled WGS sequence"/>
</dbReference>
<sequence>MSHRGARPARFFVATGAALALALAAAGCSGGGKKAEGKGTPPPPPSAQPESEANAAPGSLTLKSTTGLRKPVTYSDKVTVAISDIRYVKTKGQGPGEVAGKTLTIFTLRFTNGSAQPLDLNKVRVIARYAPKGAEASPTSYANINDFYGTVAAGKQRSASYAFDLPTTGYKSVVVGVSFDSKHKTALFAGSLHH</sequence>
<feature type="signal peptide" evidence="2">
    <location>
        <begin position="1"/>
        <end position="20"/>
    </location>
</feature>
<feature type="chain" id="PRO_5045693372" description="DUF4352 domain-containing protein" evidence="2">
    <location>
        <begin position="21"/>
        <end position="194"/>
    </location>
</feature>
<feature type="compositionally biased region" description="Low complexity" evidence="1">
    <location>
        <begin position="48"/>
        <end position="57"/>
    </location>
</feature>
<organism evidence="3 4">
    <name type="scientific">Actinomadura fibrosa</name>
    <dbReference type="NCBI Taxonomy" id="111802"/>
    <lineage>
        <taxon>Bacteria</taxon>
        <taxon>Bacillati</taxon>
        <taxon>Actinomycetota</taxon>
        <taxon>Actinomycetes</taxon>
        <taxon>Streptosporangiales</taxon>
        <taxon>Thermomonosporaceae</taxon>
        <taxon>Actinomadura</taxon>
    </lineage>
</organism>
<keyword evidence="2" id="KW-0732">Signal</keyword>
<evidence type="ECO:0000313" key="4">
    <source>
        <dbReference type="Proteomes" id="UP001597063"/>
    </source>
</evidence>
<evidence type="ECO:0000313" key="3">
    <source>
        <dbReference type="EMBL" id="MFD0685145.1"/>
    </source>
</evidence>
<keyword evidence="4" id="KW-1185">Reference proteome</keyword>
<reference evidence="4" key="1">
    <citation type="journal article" date="2019" name="Int. J. Syst. Evol. Microbiol.">
        <title>The Global Catalogue of Microorganisms (GCM) 10K type strain sequencing project: providing services to taxonomists for standard genome sequencing and annotation.</title>
        <authorList>
            <consortium name="The Broad Institute Genomics Platform"/>
            <consortium name="The Broad Institute Genome Sequencing Center for Infectious Disease"/>
            <person name="Wu L."/>
            <person name="Ma J."/>
        </authorList>
    </citation>
    <scope>NUCLEOTIDE SEQUENCE [LARGE SCALE GENOMIC DNA]</scope>
    <source>
        <strain evidence="4">JCM 9371</strain>
    </source>
</reference>
<comment type="caution">
    <text evidence="3">The sequence shown here is derived from an EMBL/GenBank/DDBJ whole genome shotgun (WGS) entry which is preliminary data.</text>
</comment>
<proteinExistence type="predicted"/>
<gene>
    <name evidence="3" type="ORF">ACFQZM_11605</name>
</gene>
<dbReference type="EMBL" id="JBHTGP010000006">
    <property type="protein sequence ID" value="MFD0685145.1"/>
    <property type="molecule type" value="Genomic_DNA"/>
</dbReference>
<evidence type="ECO:0008006" key="5">
    <source>
        <dbReference type="Google" id="ProtNLM"/>
    </source>
</evidence>
<evidence type="ECO:0000256" key="2">
    <source>
        <dbReference type="SAM" id="SignalP"/>
    </source>
</evidence>
<dbReference type="PROSITE" id="PS51257">
    <property type="entry name" value="PROKAR_LIPOPROTEIN"/>
    <property type="match status" value="1"/>
</dbReference>
<protein>
    <recommendedName>
        <fullName evidence="5">DUF4352 domain-containing protein</fullName>
    </recommendedName>
</protein>
<feature type="region of interest" description="Disordered" evidence="1">
    <location>
        <begin position="30"/>
        <end position="63"/>
    </location>
</feature>
<accession>A0ABW2XHS0</accession>
<dbReference type="RefSeq" id="WP_131757343.1">
    <property type="nucleotide sequence ID" value="NZ_CAACUY010000030.1"/>
</dbReference>
<evidence type="ECO:0000256" key="1">
    <source>
        <dbReference type="SAM" id="MobiDB-lite"/>
    </source>
</evidence>